<reference evidence="1 2" key="1">
    <citation type="submission" date="2015-10" db="EMBL/GenBank/DDBJ databases">
        <title>Draft genome sequence of Streptomyces griseoruber DSM 40281, type strain for the species Streptomyces griseoruber.</title>
        <authorList>
            <person name="Ruckert C."/>
            <person name="Winkler A."/>
            <person name="Kalinowski J."/>
            <person name="Kampfer P."/>
            <person name="Glaeser S."/>
        </authorList>
    </citation>
    <scope>NUCLEOTIDE SEQUENCE [LARGE SCALE GENOMIC DNA]</scope>
    <source>
        <strain evidence="1 2">DSM 40281</strain>
    </source>
</reference>
<comment type="caution">
    <text evidence="1">The sequence shown here is derived from an EMBL/GenBank/DDBJ whole genome shotgun (WGS) entry which is preliminary data.</text>
</comment>
<sequence>MSGLDPAWTITAWERGVREGTLDRAVTLLASATGLSRDQAESTDVGSRDAVLVDVLSRVTGGVVQACVRCTGCGEQLDVPLDLTAFPRTPWREPGALLEAEVSGSGVRFRLPTTGDLRLLRGHDAAAGRRLLLARCVQAEAGGGEDLDEETAAAVEAAMEEAAPGGAVTVRTGCPDCGAETPAALDVPALLWAEVQAQAVALLHQVHVLASAYGWTEPEVLALSPARRAAYLELVSR</sequence>
<evidence type="ECO:0000313" key="2">
    <source>
        <dbReference type="Proteomes" id="UP000052982"/>
    </source>
</evidence>
<proteinExistence type="predicted"/>
<organism evidence="1 2">
    <name type="scientific">Streptomyces griseoruber</name>
    <dbReference type="NCBI Taxonomy" id="1943"/>
    <lineage>
        <taxon>Bacteria</taxon>
        <taxon>Bacillati</taxon>
        <taxon>Actinomycetota</taxon>
        <taxon>Actinomycetes</taxon>
        <taxon>Kitasatosporales</taxon>
        <taxon>Streptomycetaceae</taxon>
        <taxon>Streptomyces</taxon>
    </lineage>
</organism>
<dbReference type="RefSeq" id="WP_055634717.1">
    <property type="nucleotide sequence ID" value="NZ_JBIRRP010000022.1"/>
</dbReference>
<evidence type="ECO:0000313" key="1">
    <source>
        <dbReference type="EMBL" id="KUN83654.1"/>
    </source>
</evidence>
<dbReference type="EMBL" id="LMWW01000021">
    <property type="protein sequence ID" value="KUN83654.1"/>
    <property type="molecule type" value="Genomic_DNA"/>
</dbReference>
<evidence type="ECO:0008006" key="3">
    <source>
        <dbReference type="Google" id="ProtNLM"/>
    </source>
</evidence>
<protein>
    <recommendedName>
        <fullName evidence="3">Phage baseplate protein</fullName>
    </recommendedName>
</protein>
<keyword evidence="2" id="KW-1185">Reference proteome</keyword>
<dbReference type="AlphaFoldDB" id="A0A124I3E8"/>
<dbReference type="STRING" id="1943.AQJ64_16930"/>
<gene>
    <name evidence="1" type="ORF">AQJ64_16930</name>
</gene>
<name>A0A124I3E8_9ACTN</name>
<dbReference type="OrthoDB" id="283948at2"/>
<dbReference type="Proteomes" id="UP000052982">
    <property type="component" value="Unassembled WGS sequence"/>
</dbReference>
<accession>A0A124I3E8</accession>